<dbReference type="Gene3D" id="2.40.420.20">
    <property type="match status" value="1"/>
</dbReference>
<dbReference type="InterPro" id="IPR058636">
    <property type="entry name" value="Beta-barrel_YknX"/>
</dbReference>
<dbReference type="KEGG" id="ssw:SSGZ1_0461"/>
<dbReference type="HOGENOM" id="CLU_018816_14_5_9"/>
<dbReference type="GO" id="GO:0030313">
    <property type="term" value="C:cell envelope"/>
    <property type="evidence" value="ECO:0007669"/>
    <property type="project" value="UniProtKB-SubCell"/>
</dbReference>
<dbReference type="Gene3D" id="2.40.30.170">
    <property type="match status" value="1"/>
</dbReference>
<comment type="subcellular location">
    <subcellularLocation>
        <location evidence="1">Cell envelope</location>
    </subcellularLocation>
</comment>
<reference evidence="7 8" key="1">
    <citation type="journal article" date="2009" name="J. Infect. Dis.">
        <title>Clinical, experimental, and genomic differences between intermediately pathogenic, highly pathogenic, and epidemic Streptococcus suis.</title>
        <authorList>
            <person name="Ye C."/>
            <person name="Zheng H."/>
            <person name="Zhang J."/>
            <person name="Jing H."/>
            <person name="Wang L."/>
            <person name="Xiong Y."/>
            <person name="Wang W."/>
            <person name="Zhou Z."/>
            <person name="Sun Q."/>
            <person name="Luo X."/>
            <person name="Du H."/>
            <person name="Gottschalk M."/>
            <person name="Xu J."/>
        </authorList>
    </citation>
    <scope>NUCLEOTIDE SEQUENCE [LARGE SCALE GENOMIC DNA]</scope>
    <source>
        <strain evidence="7 8">GZ1</strain>
    </source>
</reference>
<dbReference type="AlphaFoldDB" id="D5AGG1"/>
<comment type="similarity">
    <text evidence="2">Belongs to the membrane fusion protein (MFP) (TC 8.A.1) family.</text>
</comment>
<dbReference type="InterPro" id="IPR006143">
    <property type="entry name" value="RND_pump_MFP"/>
</dbReference>
<feature type="domain" description="YknX-like beta-barrel" evidence="6">
    <location>
        <begin position="229"/>
        <end position="314"/>
    </location>
</feature>
<gene>
    <name evidence="7" type="ordered locus">SSGZ1_0461</name>
</gene>
<dbReference type="PANTHER" id="PTHR32347:SF14">
    <property type="entry name" value="EFFLUX SYSTEM COMPONENT YKNX-RELATED"/>
    <property type="match status" value="1"/>
</dbReference>
<evidence type="ECO:0000313" key="7">
    <source>
        <dbReference type="EMBL" id="ADE30926.1"/>
    </source>
</evidence>
<dbReference type="Pfam" id="PF25990">
    <property type="entry name" value="Beta-barrel_YknX"/>
    <property type="match status" value="1"/>
</dbReference>
<dbReference type="NCBIfam" id="TIGR01730">
    <property type="entry name" value="RND_mfp"/>
    <property type="match status" value="1"/>
</dbReference>
<evidence type="ECO:0000256" key="2">
    <source>
        <dbReference type="ARBA" id="ARBA00009477"/>
    </source>
</evidence>
<evidence type="ECO:0000259" key="4">
    <source>
        <dbReference type="Pfam" id="PF25984"/>
    </source>
</evidence>
<proteinExistence type="inferred from homology"/>
<evidence type="ECO:0000313" key="8">
    <source>
        <dbReference type="Proteomes" id="UP000002359"/>
    </source>
</evidence>
<feature type="domain" description="YknX-like barrel-sandwich hybrid" evidence="4">
    <location>
        <begin position="81"/>
        <end position="224"/>
    </location>
</feature>
<evidence type="ECO:0000256" key="3">
    <source>
        <dbReference type="ARBA" id="ARBA00023054"/>
    </source>
</evidence>
<dbReference type="InterPro" id="IPR058639">
    <property type="entry name" value="BSH_YknX-like"/>
</dbReference>
<dbReference type="InterPro" id="IPR058637">
    <property type="entry name" value="YknX-like_C"/>
</dbReference>
<evidence type="ECO:0000259" key="6">
    <source>
        <dbReference type="Pfam" id="PF25990"/>
    </source>
</evidence>
<dbReference type="PATRIC" id="fig|423211.3.peg.457"/>
<evidence type="ECO:0000256" key="1">
    <source>
        <dbReference type="ARBA" id="ARBA00004196"/>
    </source>
</evidence>
<dbReference type="Pfam" id="PF25989">
    <property type="entry name" value="YknX_C"/>
    <property type="match status" value="1"/>
</dbReference>
<accession>D5AGG1</accession>
<dbReference type="EMBL" id="CP000837">
    <property type="protein sequence ID" value="ADE30926.1"/>
    <property type="molecule type" value="Genomic_DNA"/>
</dbReference>
<dbReference type="Proteomes" id="UP000002359">
    <property type="component" value="Chromosome"/>
</dbReference>
<dbReference type="InterPro" id="IPR050465">
    <property type="entry name" value="UPF0194_transport"/>
</dbReference>
<dbReference type="PANTHER" id="PTHR32347">
    <property type="entry name" value="EFFLUX SYSTEM COMPONENT YKNX-RELATED"/>
    <property type="match status" value="1"/>
</dbReference>
<dbReference type="GO" id="GO:0016020">
    <property type="term" value="C:membrane"/>
    <property type="evidence" value="ECO:0007669"/>
    <property type="project" value="InterPro"/>
</dbReference>
<sequence length="394" mass="41367">MFCKEKEFVMLKTKKAKIALFGGLGVVAVALVGGALIFSNMLTSPSSSEDVAMSMTYTVAKEGSIASSTLLTGTITAADEQYVYYDPSKGDLSEVLVAPGAKVEVGTPLIRYDATELQSALDTAVRGRDKIGRQIADLRTNGQTVQTTGDAETDAATTATAQRSVDMQLADLNDSYADAQAAVDKAYTALTEATVTSTVAGTVVEVNKAVSKNSTSSQTVVHIVNQGSLQVTGSLTEYDLANIAVDQEVKLTSKVYPDKTWTGKITYISNYPSSNQAGAATTGTSGSGAKYPFKAALTSELGELKQGFSVNIEVVNTSKNILIPVSAVVPEEDKNYVWTLVDGKAKKVEVTLGNADALNQEVTAGIAAGDKVITIPTPNLEDGKEVEANEEPAY</sequence>
<feature type="domain" description="YknX-like C-terminal permuted SH3-like" evidence="5">
    <location>
        <begin position="323"/>
        <end position="387"/>
    </location>
</feature>
<name>D5AGG1_STRGZ</name>
<evidence type="ECO:0000259" key="5">
    <source>
        <dbReference type="Pfam" id="PF25989"/>
    </source>
</evidence>
<dbReference type="GO" id="GO:0022857">
    <property type="term" value="F:transmembrane transporter activity"/>
    <property type="evidence" value="ECO:0007669"/>
    <property type="project" value="InterPro"/>
</dbReference>
<organism evidence="7 8">
    <name type="scientific">Streptococcus suis (strain GZ1)</name>
    <dbReference type="NCBI Taxonomy" id="423211"/>
    <lineage>
        <taxon>Bacteria</taxon>
        <taxon>Bacillati</taxon>
        <taxon>Bacillota</taxon>
        <taxon>Bacilli</taxon>
        <taxon>Lactobacillales</taxon>
        <taxon>Streptococcaceae</taxon>
        <taxon>Streptococcus</taxon>
    </lineage>
</organism>
<keyword evidence="3" id="KW-0175">Coiled coil</keyword>
<dbReference type="Pfam" id="PF25984">
    <property type="entry name" value="BSH_YknX"/>
    <property type="match status" value="1"/>
</dbReference>
<protein>
    <submittedName>
        <fullName evidence="7">Membrane-fusion protein</fullName>
    </submittedName>
</protein>